<protein>
    <submittedName>
        <fullName evidence="3">Carbon-nitrogen hydrolase family protein</fullName>
    </submittedName>
</protein>
<dbReference type="Proteomes" id="UP001500466">
    <property type="component" value="Unassembled WGS sequence"/>
</dbReference>
<evidence type="ECO:0000259" key="2">
    <source>
        <dbReference type="PROSITE" id="PS50263"/>
    </source>
</evidence>
<dbReference type="CDD" id="cd07197">
    <property type="entry name" value="nitrilase"/>
    <property type="match status" value="1"/>
</dbReference>
<comment type="caution">
    <text evidence="3">The sequence shown here is derived from an EMBL/GenBank/DDBJ whole genome shotgun (WGS) entry which is preliminary data.</text>
</comment>
<keyword evidence="4" id="KW-1185">Reference proteome</keyword>
<feature type="domain" description="CN hydrolase" evidence="2">
    <location>
        <begin position="11"/>
        <end position="250"/>
    </location>
</feature>
<organism evidence="3 4">
    <name type="scientific">Yinghuangia aomiensis</name>
    <dbReference type="NCBI Taxonomy" id="676205"/>
    <lineage>
        <taxon>Bacteria</taxon>
        <taxon>Bacillati</taxon>
        <taxon>Actinomycetota</taxon>
        <taxon>Actinomycetes</taxon>
        <taxon>Kitasatosporales</taxon>
        <taxon>Streptomycetaceae</taxon>
        <taxon>Yinghuangia</taxon>
    </lineage>
</organism>
<proteinExistence type="predicted"/>
<reference evidence="4" key="1">
    <citation type="journal article" date="2019" name="Int. J. Syst. Evol. Microbiol.">
        <title>The Global Catalogue of Microorganisms (GCM) 10K type strain sequencing project: providing services to taxonomists for standard genome sequencing and annotation.</title>
        <authorList>
            <consortium name="The Broad Institute Genomics Platform"/>
            <consortium name="The Broad Institute Genome Sequencing Center for Infectious Disease"/>
            <person name="Wu L."/>
            <person name="Ma J."/>
        </authorList>
    </citation>
    <scope>NUCLEOTIDE SEQUENCE [LARGE SCALE GENOMIC DNA]</scope>
    <source>
        <strain evidence="4">JCM 17986</strain>
    </source>
</reference>
<evidence type="ECO:0000313" key="4">
    <source>
        <dbReference type="Proteomes" id="UP001500466"/>
    </source>
</evidence>
<dbReference type="PANTHER" id="PTHR43674:SF2">
    <property type="entry name" value="BETA-UREIDOPROPIONASE"/>
    <property type="match status" value="1"/>
</dbReference>
<dbReference type="InterPro" id="IPR036526">
    <property type="entry name" value="C-N_Hydrolase_sf"/>
</dbReference>
<dbReference type="Pfam" id="PF00795">
    <property type="entry name" value="CN_hydrolase"/>
    <property type="match status" value="1"/>
</dbReference>
<gene>
    <name evidence="3" type="ORF">GCM10023205_24480</name>
</gene>
<accession>A0ABP9H4U9</accession>
<dbReference type="InterPro" id="IPR050345">
    <property type="entry name" value="Aliph_Amidase/BUP"/>
</dbReference>
<keyword evidence="1 3" id="KW-0378">Hydrolase</keyword>
<name>A0ABP9H4U9_9ACTN</name>
<dbReference type="SUPFAM" id="SSF56317">
    <property type="entry name" value="Carbon-nitrogen hydrolase"/>
    <property type="match status" value="1"/>
</dbReference>
<dbReference type="GO" id="GO:0016787">
    <property type="term" value="F:hydrolase activity"/>
    <property type="evidence" value="ECO:0007669"/>
    <property type="project" value="UniProtKB-KW"/>
</dbReference>
<dbReference type="EMBL" id="BAABHS010000007">
    <property type="protein sequence ID" value="GAA4960340.1"/>
    <property type="molecule type" value="Genomic_DNA"/>
</dbReference>
<sequence>MPPVTLDRAPLRVAAAQAHALAGNVAENVATAAQLVRFAAASGADIVVLPEMFLSGYDLDLIRSDPAACDVVPGDRRLDDLAAACYASRTVAVVGAAVRRGGRRTMSLIVVGLDGEAQIAYDAQHLPRDARTLFEPGDHGCSVEVRGWRLGLGTRSDIGFPEHVRAATMDGCDAYLCSGLFTRGDLEYRRGLFLATRALENTCYTVLANHVGATGDGPACGRSAVFGPDGRVVTEADGERVDVITATLQDFEVEAARESLTMLAELPCPASRRERIKLD</sequence>
<evidence type="ECO:0000313" key="3">
    <source>
        <dbReference type="EMBL" id="GAA4960340.1"/>
    </source>
</evidence>
<dbReference type="InterPro" id="IPR003010">
    <property type="entry name" value="C-N_Hydrolase"/>
</dbReference>
<dbReference type="PANTHER" id="PTHR43674">
    <property type="entry name" value="NITRILASE C965.09-RELATED"/>
    <property type="match status" value="1"/>
</dbReference>
<evidence type="ECO:0000256" key="1">
    <source>
        <dbReference type="ARBA" id="ARBA00022801"/>
    </source>
</evidence>
<dbReference type="PROSITE" id="PS50263">
    <property type="entry name" value="CN_HYDROLASE"/>
    <property type="match status" value="1"/>
</dbReference>
<dbReference type="Gene3D" id="3.60.110.10">
    <property type="entry name" value="Carbon-nitrogen hydrolase"/>
    <property type="match status" value="1"/>
</dbReference>